<dbReference type="EMBL" id="UZAN01040076">
    <property type="protein sequence ID" value="VDP68347.1"/>
    <property type="molecule type" value="Genomic_DNA"/>
</dbReference>
<organism evidence="4">
    <name type="scientific">Echinostoma caproni</name>
    <dbReference type="NCBI Taxonomy" id="27848"/>
    <lineage>
        <taxon>Eukaryota</taxon>
        <taxon>Metazoa</taxon>
        <taxon>Spiralia</taxon>
        <taxon>Lophotrochozoa</taxon>
        <taxon>Platyhelminthes</taxon>
        <taxon>Trematoda</taxon>
        <taxon>Digenea</taxon>
        <taxon>Plagiorchiida</taxon>
        <taxon>Echinostomata</taxon>
        <taxon>Echinostomatoidea</taxon>
        <taxon>Echinostomatidae</taxon>
        <taxon>Echinostoma</taxon>
    </lineage>
</organism>
<reference evidence="2 3" key="2">
    <citation type="submission" date="2018-11" db="EMBL/GenBank/DDBJ databases">
        <authorList>
            <consortium name="Pathogen Informatics"/>
        </authorList>
    </citation>
    <scope>NUCLEOTIDE SEQUENCE [LARGE SCALE GENOMIC DNA]</scope>
    <source>
        <strain evidence="2 3">Egypt</strain>
    </source>
</reference>
<dbReference type="WBParaSite" id="ECPE_0000307201-mRNA-1">
    <property type="protein sequence ID" value="ECPE_0000307201-mRNA-1"/>
    <property type="gene ID" value="ECPE_0000307201"/>
</dbReference>
<feature type="compositionally biased region" description="Low complexity" evidence="1">
    <location>
        <begin position="16"/>
        <end position="31"/>
    </location>
</feature>
<feature type="region of interest" description="Disordered" evidence="1">
    <location>
        <begin position="1"/>
        <end position="31"/>
    </location>
</feature>
<evidence type="ECO:0000256" key="1">
    <source>
        <dbReference type="SAM" id="MobiDB-lite"/>
    </source>
</evidence>
<feature type="region of interest" description="Disordered" evidence="1">
    <location>
        <begin position="405"/>
        <end position="439"/>
    </location>
</feature>
<proteinExistence type="predicted"/>
<evidence type="ECO:0000313" key="2">
    <source>
        <dbReference type="EMBL" id="VDP68347.1"/>
    </source>
</evidence>
<feature type="compositionally biased region" description="Basic and acidic residues" evidence="1">
    <location>
        <begin position="307"/>
        <end position="331"/>
    </location>
</feature>
<feature type="region of interest" description="Disordered" evidence="1">
    <location>
        <begin position="294"/>
        <end position="331"/>
    </location>
</feature>
<dbReference type="OrthoDB" id="6241716at2759"/>
<sequence>MQKEESHTQTDKGAVPSTSQQPQQSTAPWWWWSASRGRNEISRSDKSSFVINSSDMYQSAATLQLLDPQQAGKEYSERSPVSSFHSAAQLHEEDISQPTWCTRNMDKDKEISQFVIFLLSRYTVSINPLQIYSIIYEWERYQHQRQLALHRQWTQRMRQQKRRQRRLEEYNRHLRHFASVLAQQHMNQLRKARTFGEFKQIMFDRITTDTDSDHVIEQPHSLQSSALIESSLRYPDTEHNIVAAASTALEFPGGAGGGIVVNSLRSTRKGSTRESRAIVELPSTASTESLVTVSAKSSQIEQPESVDGDRSVPDSSIHRLLPDEEEEAPKYSEAELRSAFESYQEFRRSACQPRNQTLCVRSLLDLQQEHTTVIIPRGFHVRRCGSQIQPVCSYHRSTIQTELDREESDMGMSEGNRLDGAGPTTYRPDESGGGGNPGSDWYGYPHSSASIAEAAEHLEYAMDRGQYSSCECETAEEECLPTNVTLKIQAVAVSRVRSTNQGYSMLFSIIFGSNSRRLLPWCITEVFRFFFTYTFYRKPKCDGLREKVG</sequence>
<dbReference type="AlphaFoldDB" id="A0A183A7Y4"/>
<gene>
    <name evidence="2" type="ORF">ECPE_LOCUS3069</name>
</gene>
<keyword evidence="3" id="KW-1185">Reference proteome</keyword>
<name>A0A183A7Y4_9TREM</name>
<feature type="compositionally biased region" description="Basic and acidic residues" evidence="1">
    <location>
        <begin position="1"/>
        <end position="10"/>
    </location>
</feature>
<evidence type="ECO:0000313" key="4">
    <source>
        <dbReference type="WBParaSite" id="ECPE_0000307201-mRNA-1"/>
    </source>
</evidence>
<protein>
    <submittedName>
        <fullName evidence="2 4">Uncharacterized protein</fullName>
    </submittedName>
</protein>
<reference evidence="4" key="1">
    <citation type="submission" date="2016-06" db="UniProtKB">
        <authorList>
            <consortium name="WormBaseParasite"/>
        </authorList>
    </citation>
    <scope>IDENTIFICATION</scope>
</reference>
<evidence type="ECO:0000313" key="3">
    <source>
        <dbReference type="Proteomes" id="UP000272942"/>
    </source>
</evidence>
<accession>A0A183A7Y4</accession>
<dbReference type="Proteomes" id="UP000272942">
    <property type="component" value="Unassembled WGS sequence"/>
</dbReference>